<dbReference type="Pfam" id="PF00589">
    <property type="entry name" value="Phage_integrase"/>
    <property type="match status" value="1"/>
</dbReference>
<dbReference type="InterPro" id="IPR013762">
    <property type="entry name" value="Integrase-like_cat_sf"/>
</dbReference>
<evidence type="ECO:0000313" key="3">
    <source>
        <dbReference type="EMBL" id="RMR51940.1"/>
    </source>
</evidence>
<feature type="non-terminal residue" evidence="3">
    <location>
        <position position="1"/>
    </location>
</feature>
<dbReference type="InterPro" id="IPR011010">
    <property type="entry name" value="DNA_brk_join_enz"/>
</dbReference>
<organism evidence="3 4">
    <name type="scientific">Pseudomonas cichorii</name>
    <dbReference type="NCBI Taxonomy" id="36746"/>
    <lineage>
        <taxon>Bacteria</taxon>
        <taxon>Pseudomonadati</taxon>
        <taxon>Pseudomonadota</taxon>
        <taxon>Gammaproteobacteria</taxon>
        <taxon>Pseudomonadales</taxon>
        <taxon>Pseudomonadaceae</taxon>
        <taxon>Pseudomonas</taxon>
    </lineage>
</organism>
<dbReference type="GO" id="GO:0006310">
    <property type="term" value="P:DNA recombination"/>
    <property type="evidence" value="ECO:0007669"/>
    <property type="project" value="UniProtKB-KW"/>
</dbReference>
<evidence type="ECO:0000313" key="4">
    <source>
        <dbReference type="Proteomes" id="UP000278332"/>
    </source>
</evidence>
<protein>
    <recommendedName>
        <fullName evidence="2">Tyr recombinase domain-containing protein</fullName>
    </recommendedName>
</protein>
<dbReference type="InterPro" id="IPR002104">
    <property type="entry name" value="Integrase_catalytic"/>
</dbReference>
<dbReference type="AlphaFoldDB" id="A0A3M4VJC0"/>
<comment type="caution">
    <text evidence="3">The sequence shown here is derived from an EMBL/GenBank/DDBJ whole genome shotgun (WGS) entry which is preliminary data.</text>
</comment>
<dbReference type="EMBL" id="RBRY01000152">
    <property type="protein sequence ID" value="RMR51940.1"/>
    <property type="molecule type" value="Genomic_DNA"/>
</dbReference>
<dbReference type="Proteomes" id="UP000278332">
    <property type="component" value="Unassembled WGS sequence"/>
</dbReference>
<feature type="domain" description="Tyr recombinase" evidence="2">
    <location>
        <begin position="29"/>
        <end position="186"/>
    </location>
</feature>
<keyword evidence="1" id="KW-0233">DNA recombination</keyword>
<accession>A0A3M4VJC0</accession>
<dbReference type="Gene3D" id="1.10.443.10">
    <property type="entry name" value="Intergrase catalytic core"/>
    <property type="match status" value="1"/>
</dbReference>
<evidence type="ECO:0000259" key="2">
    <source>
        <dbReference type="Pfam" id="PF00589"/>
    </source>
</evidence>
<evidence type="ECO:0000256" key="1">
    <source>
        <dbReference type="ARBA" id="ARBA00023172"/>
    </source>
</evidence>
<reference evidence="3 4" key="1">
    <citation type="submission" date="2018-08" db="EMBL/GenBank/DDBJ databases">
        <title>Recombination of ecologically and evolutionarily significant loci maintains genetic cohesion in the Pseudomonas syringae species complex.</title>
        <authorList>
            <person name="Dillon M."/>
            <person name="Thakur S."/>
            <person name="Almeida R.N.D."/>
            <person name="Weir B.S."/>
            <person name="Guttman D.S."/>
        </authorList>
    </citation>
    <scope>NUCLEOTIDE SEQUENCE [LARGE SCALE GENOMIC DNA]</scope>
    <source>
        <strain evidence="3 4">ICMP 6917</strain>
    </source>
</reference>
<gene>
    <name evidence="3" type="ORF">ALP84_00680</name>
</gene>
<sequence length="194" mass="22244">FRSAATKVRDFYAADEIWDAVYAEGDQGLKDAMDLAYLAGQRPADTLKFSTIDLDEDYLWVDQNKTEKKLRIRRHVNGELTGLGLFIEALLERRKLQGVRNSRLITNDSGLRMSWEMLRNRFSEARDKAARKLTADGNADLASKVRQFQFRDIRPKAASEIEDISHASRLLGHSKEEITKRVYRRVGEVVSPTK</sequence>
<proteinExistence type="predicted"/>
<name>A0A3M4VJC0_PSECI</name>
<dbReference type="RefSeq" id="WP_259645200.1">
    <property type="nucleotide sequence ID" value="NZ_RBRY01000152.1"/>
</dbReference>
<dbReference type="GO" id="GO:0015074">
    <property type="term" value="P:DNA integration"/>
    <property type="evidence" value="ECO:0007669"/>
    <property type="project" value="InterPro"/>
</dbReference>
<dbReference type="SUPFAM" id="SSF56349">
    <property type="entry name" value="DNA breaking-rejoining enzymes"/>
    <property type="match status" value="1"/>
</dbReference>
<dbReference type="GO" id="GO:0003677">
    <property type="term" value="F:DNA binding"/>
    <property type="evidence" value="ECO:0007669"/>
    <property type="project" value="InterPro"/>
</dbReference>